<dbReference type="Proteomes" id="UP000078541">
    <property type="component" value="Unassembled WGS sequence"/>
</dbReference>
<accession>A0A195FTM3</accession>
<proteinExistence type="predicted"/>
<gene>
    <name evidence="2" type="ORF">ALC56_02039</name>
</gene>
<name>A0A195FTM3_9HYME</name>
<feature type="non-terminal residue" evidence="2">
    <location>
        <position position="1"/>
    </location>
</feature>
<organism evidence="2 3">
    <name type="scientific">Trachymyrmex septentrionalis</name>
    <dbReference type="NCBI Taxonomy" id="34720"/>
    <lineage>
        <taxon>Eukaryota</taxon>
        <taxon>Metazoa</taxon>
        <taxon>Ecdysozoa</taxon>
        <taxon>Arthropoda</taxon>
        <taxon>Hexapoda</taxon>
        <taxon>Insecta</taxon>
        <taxon>Pterygota</taxon>
        <taxon>Neoptera</taxon>
        <taxon>Endopterygota</taxon>
        <taxon>Hymenoptera</taxon>
        <taxon>Apocrita</taxon>
        <taxon>Aculeata</taxon>
        <taxon>Formicoidea</taxon>
        <taxon>Formicidae</taxon>
        <taxon>Myrmicinae</taxon>
        <taxon>Trachymyrmex</taxon>
    </lineage>
</organism>
<protein>
    <submittedName>
        <fullName evidence="2">Uncharacterized protein</fullName>
    </submittedName>
</protein>
<keyword evidence="1" id="KW-1133">Transmembrane helix</keyword>
<dbReference type="AlphaFoldDB" id="A0A195FTM3"/>
<evidence type="ECO:0000313" key="3">
    <source>
        <dbReference type="Proteomes" id="UP000078541"/>
    </source>
</evidence>
<sequence>EERVSTRVVRGRTRLYYTKGTDGETRRPRSLPLMMLYSRLPRSLSYLLAASRCLLDILAHRTRISSEDSRLCPPLRSGEDLRRWRSGVPGRRKESVRSLNGQLSLTPFVPRFSLRCACSYFLFATFELILAYINCMNVFNHLMQPTTIRCKFRTIVEQDVRSSSGKFNPCLTNDTKTVDVVVGNMVKKLYVNTRRIWIHRAISRLKARANKSSVLPSTGHKVVGFLVMRPCDFAWGSWKKPEALIKRGTGRSLAHFSIWRINARWLGDNSKVYRPRISSFQATPIFTTKLLGYSTLARFMGLT</sequence>
<feature type="transmembrane region" description="Helical" evidence="1">
    <location>
        <begin position="120"/>
        <end position="139"/>
    </location>
</feature>
<keyword evidence="1" id="KW-0812">Transmembrane</keyword>
<keyword evidence="1" id="KW-0472">Membrane</keyword>
<evidence type="ECO:0000256" key="1">
    <source>
        <dbReference type="SAM" id="Phobius"/>
    </source>
</evidence>
<keyword evidence="3" id="KW-1185">Reference proteome</keyword>
<dbReference type="EMBL" id="KQ981276">
    <property type="protein sequence ID" value="KYN43776.1"/>
    <property type="molecule type" value="Genomic_DNA"/>
</dbReference>
<evidence type="ECO:0000313" key="2">
    <source>
        <dbReference type="EMBL" id="KYN43776.1"/>
    </source>
</evidence>
<reference evidence="2 3" key="1">
    <citation type="submission" date="2016-03" db="EMBL/GenBank/DDBJ databases">
        <title>Trachymyrmex septentrionalis WGS genome.</title>
        <authorList>
            <person name="Nygaard S."/>
            <person name="Hu H."/>
            <person name="Boomsma J."/>
            <person name="Zhang G."/>
        </authorList>
    </citation>
    <scope>NUCLEOTIDE SEQUENCE [LARGE SCALE GENOMIC DNA]</scope>
    <source>
        <strain evidence="2">Tsep2-gDNA-1</strain>
        <tissue evidence="2">Whole body</tissue>
    </source>
</reference>